<dbReference type="SUPFAM" id="SSF47384">
    <property type="entry name" value="Homodimeric domain of signal transducing histidine kinase"/>
    <property type="match status" value="1"/>
</dbReference>
<dbReference type="InterPro" id="IPR036097">
    <property type="entry name" value="HisK_dim/P_sf"/>
</dbReference>
<keyword evidence="9" id="KW-0902">Two-component regulatory system</keyword>
<dbReference type="GO" id="GO:0000155">
    <property type="term" value="F:phosphorelay sensor kinase activity"/>
    <property type="evidence" value="ECO:0007669"/>
    <property type="project" value="InterPro"/>
</dbReference>
<dbReference type="EMBL" id="WWCV01000005">
    <property type="protein sequence ID" value="MYN16031.1"/>
    <property type="molecule type" value="Genomic_DNA"/>
</dbReference>
<keyword evidence="4" id="KW-0597">Phosphoprotein</keyword>
<proteinExistence type="predicted"/>
<dbReference type="CDD" id="cd00082">
    <property type="entry name" value="HisKA"/>
    <property type="match status" value="1"/>
</dbReference>
<evidence type="ECO:0000256" key="6">
    <source>
        <dbReference type="ARBA" id="ARBA00022692"/>
    </source>
</evidence>
<gene>
    <name evidence="14" type="ORF">GTP81_04640</name>
</gene>
<protein>
    <recommendedName>
        <fullName evidence="3">histidine kinase</fullName>
        <ecNumber evidence="3">2.7.13.3</ecNumber>
    </recommendedName>
</protein>
<comment type="subcellular location">
    <subcellularLocation>
        <location evidence="2">Membrane</location>
    </subcellularLocation>
</comment>
<dbReference type="InterPro" id="IPR003661">
    <property type="entry name" value="HisK_dim/P_dom"/>
</dbReference>
<evidence type="ECO:0000313" key="15">
    <source>
        <dbReference type="Proteomes" id="UP000484875"/>
    </source>
</evidence>
<evidence type="ECO:0000259" key="13">
    <source>
        <dbReference type="PROSITE" id="PS50885"/>
    </source>
</evidence>
<accession>A0A845HB97</accession>
<keyword evidence="10 11" id="KW-0472">Membrane</keyword>
<dbReference type="Gene3D" id="1.10.287.130">
    <property type="match status" value="1"/>
</dbReference>
<reference evidence="14 15" key="1">
    <citation type="submission" date="2019-12" db="EMBL/GenBank/DDBJ databases">
        <title>Novel species isolated from a subtropical stream in China.</title>
        <authorList>
            <person name="Lu H."/>
        </authorList>
    </citation>
    <scope>NUCLEOTIDE SEQUENCE [LARGE SCALE GENOMIC DNA]</scope>
    <source>
        <strain evidence="14 15">FT107W</strain>
    </source>
</reference>
<sequence length="463" mass="50927">MIRPLNSLKWRLGLWVFLPTVIISCIDLVVTYRSTDQIATLVQQQLLKGSARIIAEQLISVEGGYEISIPPAALELFASKYQDMVFYSVRSKRGQLIAGDAKLPAYPGPLAIEQEQFFITTMRGEPARTIAYALALPNMPAGEFAVTQVAQTLRGHQAFRHDLFLLTMREHLLILVIVIIGLVITLRWTLKPLARFGQKLQQRSPDSLEALDASDEAVELQPLADAINDYVERLDHALSSYERFVANTAHQLRTSFAIISSQLNFAQRSPGVEGTQKEVLGAIQKSVQQGTRVINQLLVLAALERKRQHAERTQRTLFSVPLVEAIDSLAPLAQQRQIDLGIDGLDETITAPAPAHLLRELVSNLVDNAIQHTPAGSTVTVTLARHDGEARLRVVDNGPGIPAAERAKVFERFYRLDEARPDSSGLGLAIVKEICDALGARIALSAPPEGQGLQVEVLFSLPD</sequence>
<evidence type="ECO:0000256" key="11">
    <source>
        <dbReference type="SAM" id="Phobius"/>
    </source>
</evidence>
<evidence type="ECO:0000259" key="12">
    <source>
        <dbReference type="PROSITE" id="PS50109"/>
    </source>
</evidence>
<evidence type="ECO:0000256" key="5">
    <source>
        <dbReference type="ARBA" id="ARBA00022679"/>
    </source>
</evidence>
<dbReference type="InterPro" id="IPR013727">
    <property type="entry name" value="2CSK_N"/>
</dbReference>
<dbReference type="PROSITE" id="PS50885">
    <property type="entry name" value="HAMP"/>
    <property type="match status" value="1"/>
</dbReference>
<evidence type="ECO:0000256" key="10">
    <source>
        <dbReference type="ARBA" id="ARBA00023136"/>
    </source>
</evidence>
<dbReference type="SMART" id="SM00387">
    <property type="entry name" value="HATPase_c"/>
    <property type="match status" value="1"/>
</dbReference>
<evidence type="ECO:0000256" key="4">
    <source>
        <dbReference type="ARBA" id="ARBA00022553"/>
    </source>
</evidence>
<evidence type="ECO:0000256" key="1">
    <source>
        <dbReference type="ARBA" id="ARBA00000085"/>
    </source>
</evidence>
<dbReference type="InterPro" id="IPR004358">
    <property type="entry name" value="Sig_transdc_His_kin-like_C"/>
</dbReference>
<dbReference type="InterPro" id="IPR050428">
    <property type="entry name" value="TCS_sensor_his_kinase"/>
</dbReference>
<keyword evidence="15" id="KW-1185">Reference proteome</keyword>
<dbReference type="Pfam" id="PF02518">
    <property type="entry name" value="HATPase_c"/>
    <property type="match status" value="1"/>
</dbReference>
<dbReference type="InterPro" id="IPR036890">
    <property type="entry name" value="HATPase_C_sf"/>
</dbReference>
<evidence type="ECO:0000256" key="3">
    <source>
        <dbReference type="ARBA" id="ARBA00012438"/>
    </source>
</evidence>
<evidence type="ECO:0000256" key="8">
    <source>
        <dbReference type="ARBA" id="ARBA00022989"/>
    </source>
</evidence>
<evidence type="ECO:0000256" key="7">
    <source>
        <dbReference type="ARBA" id="ARBA00022777"/>
    </source>
</evidence>
<dbReference type="AlphaFoldDB" id="A0A845HB97"/>
<organism evidence="14 15">
    <name type="scientific">Duganella vulcania</name>
    <dbReference type="NCBI Taxonomy" id="2692166"/>
    <lineage>
        <taxon>Bacteria</taxon>
        <taxon>Pseudomonadati</taxon>
        <taxon>Pseudomonadota</taxon>
        <taxon>Betaproteobacteria</taxon>
        <taxon>Burkholderiales</taxon>
        <taxon>Oxalobacteraceae</taxon>
        <taxon>Telluria group</taxon>
        <taxon>Duganella</taxon>
    </lineage>
</organism>
<keyword evidence="7 14" id="KW-0418">Kinase</keyword>
<dbReference type="PRINTS" id="PR00344">
    <property type="entry name" value="BCTRLSENSOR"/>
</dbReference>
<dbReference type="PROSITE" id="PS50109">
    <property type="entry name" value="HIS_KIN"/>
    <property type="match status" value="1"/>
</dbReference>
<keyword evidence="6 11" id="KW-0812">Transmembrane</keyword>
<evidence type="ECO:0000256" key="9">
    <source>
        <dbReference type="ARBA" id="ARBA00023012"/>
    </source>
</evidence>
<feature type="domain" description="HAMP" evidence="13">
    <location>
        <begin position="187"/>
        <end position="239"/>
    </location>
</feature>
<evidence type="ECO:0000256" key="2">
    <source>
        <dbReference type="ARBA" id="ARBA00004370"/>
    </source>
</evidence>
<dbReference type="SMART" id="SM00388">
    <property type="entry name" value="HisKA"/>
    <property type="match status" value="1"/>
</dbReference>
<dbReference type="SUPFAM" id="SSF55874">
    <property type="entry name" value="ATPase domain of HSP90 chaperone/DNA topoisomerase II/histidine kinase"/>
    <property type="match status" value="1"/>
</dbReference>
<dbReference type="GO" id="GO:0005886">
    <property type="term" value="C:plasma membrane"/>
    <property type="evidence" value="ECO:0007669"/>
    <property type="project" value="TreeGrafter"/>
</dbReference>
<feature type="domain" description="Histidine kinase" evidence="12">
    <location>
        <begin position="247"/>
        <end position="463"/>
    </location>
</feature>
<dbReference type="Pfam" id="PF08521">
    <property type="entry name" value="2CSK_N"/>
    <property type="match status" value="1"/>
</dbReference>
<dbReference type="CDD" id="cd00075">
    <property type="entry name" value="HATPase"/>
    <property type="match status" value="1"/>
</dbReference>
<dbReference type="InterPro" id="IPR003594">
    <property type="entry name" value="HATPase_dom"/>
</dbReference>
<dbReference type="RefSeq" id="WP_161088788.1">
    <property type="nucleotide sequence ID" value="NZ_WWCV01000005.1"/>
</dbReference>
<name>A0A845HB97_9BURK</name>
<keyword evidence="8 11" id="KW-1133">Transmembrane helix</keyword>
<dbReference type="EC" id="2.7.13.3" evidence="3"/>
<keyword evidence="5" id="KW-0808">Transferase</keyword>
<dbReference type="InterPro" id="IPR005467">
    <property type="entry name" value="His_kinase_dom"/>
</dbReference>
<comment type="catalytic activity">
    <reaction evidence="1">
        <text>ATP + protein L-histidine = ADP + protein N-phospho-L-histidine.</text>
        <dbReference type="EC" id="2.7.13.3"/>
    </reaction>
</comment>
<dbReference type="PROSITE" id="PS51257">
    <property type="entry name" value="PROKAR_LIPOPROTEIN"/>
    <property type="match status" value="1"/>
</dbReference>
<feature type="transmembrane region" description="Helical" evidence="11">
    <location>
        <begin position="12"/>
        <end position="32"/>
    </location>
</feature>
<comment type="caution">
    <text evidence="14">The sequence shown here is derived from an EMBL/GenBank/DDBJ whole genome shotgun (WGS) entry which is preliminary data.</text>
</comment>
<dbReference type="InterPro" id="IPR003660">
    <property type="entry name" value="HAMP_dom"/>
</dbReference>
<dbReference type="Proteomes" id="UP000484875">
    <property type="component" value="Unassembled WGS sequence"/>
</dbReference>
<dbReference type="PANTHER" id="PTHR45436">
    <property type="entry name" value="SENSOR HISTIDINE KINASE YKOH"/>
    <property type="match status" value="1"/>
</dbReference>
<evidence type="ECO:0000313" key="14">
    <source>
        <dbReference type="EMBL" id="MYN16031.1"/>
    </source>
</evidence>
<dbReference type="Gene3D" id="3.30.565.10">
    <property type="entry name" value="Histidine kinase-like ATPase, C-terminal domain"/>
    <property type="match status" value="1"/>
</dbReference>
<feature type="transmembrane region" description="Helical" evidence="11">
    <location>
        <begin position="172"/>
        <end position="190"/>
    </location>
</feature>
<dbReference type="PANTHER" id="PTHR45436:SF1">
    <property type="entry name" value="SENSOR PROTEIN QSEC"/>
    <property type="match status" value="1"/>
</dbReference>
<dbReference type="Pfam" id="PF00512">
    <property type="entry name" value="HisKA"/>
    <property type="match status" value="1"/>
</dbReference>